<feature type="region of interest" description="Disordered" evidence="1">
    <location>
        <begin position="128"/>
        <end position="227"/>
    </location>
</feature>
<feature type="compositionally biased region" description="Basic and acidic residues" evidence="1">
    <location>
        <begin position="135"/>
        <end position="145"/>
    </location>
</feature>
<evidence type="ECO:0000313" key="2">
    <source>
        <dbReference type="EMBL" id="CAJ0575048.1"/>
    </source>
</evidence>
<feature type="region of interest" description="Disordered" evidence="1">
    <location>
        <begin position="245"/>
        <end position="282"/>
    </location>
</feature>
<sequence>MSSSGFAVFISDCSKRVESGPSEEHFHYFSELLALHDQFFGEKCPEVMKRTASSFITMYGNNPKFKEDPKLAFAYYLMGRYSRSMSVDQVMRTLYDNDVLGLARKNGAQPAKLIEKIAARLLAPSPILKNLAPPSEKKPQTERTRSSSHITASVRKSLSTPPPANELKTPKGTPKHTPYFTPKTSKGVASIPQRIEISKQTQKDANKGPDVALESKTPTFPTATNLQPDNMRVQLHATNLPETRPFFHHRSHTSKHLDTSGLRDSSDPLKEFADEKENSSEEHFVPGDEALGLLVMMPEEHEGRRMSGFQLRRKSLAGKGKNGRSFAEKSMNMAKKPATHHDLQKAIDDLCLNGPSSTSTWKAEPQKNPFKL</sequence>
<gene>
    <name evidence="2" type="ORF">MSPICULIGERA_LOCUS13365</name>
</gene>
<keyword evidence="3" id="KW-1185">Reference proteome</keyword>
<evidence type="ECO:0000313" key="3">
    <source>
        <dbReference type="Proteomes" id="UP001177023"/>
    </source>
</evidence>
<reference evidence="2" key="1">
    <citation type="submission" date="2023-06" db="EMBL/GenBank/DDBJ databases">
        <authorList>
            <person name="Delattre M."/>
        </authorList>
    </citation>
    <scope>NUCLEOTIDE SEQUENCE</scope>
    <source>
        <strain evidence="2">AF72</strain>
    </source>
</reference>
<feature type="compositionally biased region" description="Basic and acidic residues" evidence="1">
    <location>
        <begin position="339"/>
        <end position="348"/>
    </location>
</feature>
<dbReference type="Proteomes" id="UP001177023">
    <property type="component" value="Unassembled WGS sequence"/>
</dbReference>
<feature type="region of interest" description="Disordered" evidence="1">
    <location>
        <begin position="317"/>
        <end position="372"/>
    </location>
</feature>
<dbReference type="AlphaFoldDB" id="A0AA36CV51"/>
<comment type="caution">
    <text evidence="2">The sequence shown here is derived from an EMBL/GenBank/DDBJ whole genome shotgun (WGS) entry which is preliminary data.</text>
</comment>
<feature type="compositionally biased region" description="Basic and acidic residues" evidence="1">
    <location>
        <begin position="264"/>
        <end position="282"/>
    </location>
</feature>
<feature type="compositionally biased region" description="Polar residues" evidence="1">
    <location>
        <begin position="216"/>
        <end position="227"/>
    </location>
</feature>
<protein>
    <submittedName>
        <fullName evidence="2">Uncharacterized protein</fullName>
    </submittedName>
</protein>
<name>A0AA36CV51_9BILA</name>
<proteinExistence type="predicted"/>
<organism evidence="2 3">
    <name type="scientific">Mesorhabditis spiculigera</name>
    <dbReference type="NCBI Taxonomy" id="96644"/>
    <lineage>
        <taxon>Eukaryota</taxon>
        <taxon>Metazoa</taxon>
        <taxon>Ecdysozoa</taxon>
        <taxon>Nematoda</taxon>
        <taxon>Chromadorea</taxon>
        <taxon>Rhabditida</taxon>
        <taxon>Rhabditina</taxon>
        <taxon>Rhabditomorpha</taxon>
        <taxon>Rhabditoidea</taxon>
        <taxon>Rhabditidae</taxon>
        <taxon>Mesorhabditinae</taxon>
        <taxon>Mesorhabditis</taxon>
    </lineage>
</organism>
<evidence type="ECO:0000256" key="1">
    <source>
        <dbReference type="SAM" id="MobiDB-lite"/>
    </source>
</evidence>
<feature type="non-terminal residue" evidence="2">
    <location>
        <position position="372"/>
    </location>
</feature>
<dbReference type="EMBL" id="CATQJA010002635">
    <property type="protein sequence ID" value="CAJ0575048.1"/>
    <property type="molecule type" value="Genomic_DNA"/>
</dbReference>
<feature type="compositionally biased region" description="Polar residues" evidence="1">
    <location>
        <begin position="147"/>
        <end position="159"/>
    </location>
</feature>
<accession>A0AA36CV51</accession>